<feature type="transmembrane region" description="Helical" evidence="8">
    <location>
        <begin position="212"/>
        <end position="235"/>
    </location>
</feature>
<protein>
    <recommendedName>
        <fullName evidence="11">Glycosyltransferase RgtA/B/C/D-like domain-containing protein</fullName>
    </recommendedName>
</protein>
<evidence type="ECO:0000256" key="6">
    <source>
        <dbReference type="ARBA" id="ARBA00022989"/>
    </source>
</evidence>
<evidence type="ECO:0000313" key="9">
    <source>
        <dbReference type="EMBL" id="GGF04570.1"/>
    </source>
</evidence>
<evidence type="ECO:0000256" key="2">
    <source>
        <dbReference type="ARBA" id="ARBA00022475"/>
    </source>
</evidence>
<evidence type="ECO:0000313" key="10">
    <source>
        <dbReference type="Proteomes" id="UP000646365"/>
    </source>
</evidence>
<keyword evidence="2" id="KW-1003">Cell membrane</keyword>
<evidence type="ECO:0000256" key="1">
    <source>
        <dbReference type="ARBA" id="ARBA00004651"/>
    </source>
</evidence>
<keyword evidence="6 8" id="KW-1133">Transmembrane helix</keyword>
<feature type="transmembrane region" description="Helical" evidence="8">
    <location>
        <begin position="92"/>
        <end position="111"/>
    </location>
</feature>
<accession>A0A8J3E0S1</accession>
<feature type="transmembrane region" description="Helical" evidence="8">
    <location>
        <begin position="294"/>
        <end position="314"/>
    </location>
</feature>
<comment type="caution">
    <text evidence="9">The sequence shown here is derived from an EMBL/GenBank/DDBJ whole genome shotgun (WGS) entry which is preliminary data.</text>
</comment>
<evidence type="ECO:0000256" key="5">
    <source>
        <dbReference type="ARBA" id="ARBA00022692"/>
    </source>
</evidence>
<reference evidence="9" key="2">
    <citation type="submission" date="2020-09" db="EMBL/GenBank/DDBJ databases">
        <authorList>
            <person name="Sun Q."/>
            <person name="Zhou Y."/>
        </authorList>
    </citation>
    <scope>NUCLEOTIDE SEQUENCE</scope>
    <source>
        <strain evidence="9">CGMCC 1.15725</strain>
    </source>
</reference>
<evidence type="ECO:0000256" key="4">
    <source>
        <dbReference type="ARBA" id="ARBA00022679"/>
    </source>
</evidence>
<dbReference type="GO" id="GO:0016763">
    <property type="term" value="F:pentosyltransferase activity"/>
    <property type="evidence" value="ECO:0007669"/>
    <property type="project" value="TreeGrafter"/>
</dbReference>
<feature type="transmembrane region" description="Helical" evidence="8">
    <location>
        <begin position="164"/>
        <end position="181"/>
    </location>
</feature>
<sequence>MPNSFGARLRTPQGLLASGLILFGLLAFALLVRARTLNNPVLGFDEQFYLLVGDRMLLGAVPYVDIFDRKPIGLFLIYAAIRGLGGEGFVEYKLVACGFVALTAFLIYRAARPLSSSFAAGVAACLYVLWLNFMGGEGGQAAVFYNLPVLMAALLTWRAARTLVRIVPLGCAAMLFVGIAIQIKYTAIFEGIFFGIALLWSYHLSRRNLAALIAYALLWIGCALLPTALAALAYWRIGALQPFLFANFASIFGRTPDPFSAQMIGLAKLCGILLPLLLLCALSRRRRASEGTPAPGFPFLWLGAAILGVLLFGSFLSPQYGMPILVPACIAAAPFFASYRHARLVAAVMLATALIGSNIALERSEFGKGGRAQALEIAQAAQPHHGCIYVYDGYPALYMLTHSCLPTRWVFPGHLNTSDESSGNALGVDPAAEVRRILAMQPEVIIDDAPAYELGNPETRALVETALARDYHLEKKVKTGTARYRLVYRLNGPSQVGNLARKLGSEDAQTLAHGRDEAVDHR</sequence>
<comment type="subcellular location">
    <subcellularLocation>
        <location evidence="1">Cell membrane</location>
        <topology evidence="1">Multi-pass membrane protein</topology>
    </subcellularLocation>
</comment>
<evidence type="ECO:0000256" key="7">
    <source>
        <dbReference type="ARBA" id="ARBA00023136"/>
    </source>
</evidence>
<evidence type="ECO:0008006" key="11">
    <source>
        <dbReference type="Google" id="ProtNLM"/>
    </source>
</evidence>
<keyword evidence="5 8" id="KW-0812">Transmembrane</keyword>
<keyword evidence="4" id="KW-0808">Transferase</keyword>
<name>A0A8J3E0S1_9PROT</name>
<dbReference type="PANTHER" id="PTHR33908">
    <property type="entry name" value="MANNOSYLTRANSFERASE YKCB-RELATED"/>
    <property type="match status" value="1"/>
</dbReference>
<dbReference type="Proteomes" id="UP000646365">
    <property type="component" value="Unassembled WGS sequence"/>
</dbReference>
<proteinExistence type="predicted"/>
<feature type="transmembrane region" description="Helical" evidence="8">
    <location>
        <begin position="344"/>
        <end position="361"/>
    </location>
</feature>
<feature type="transmembrane region" description="Helical" evidence="8">
    <location>
        <begin position="187"/>
        <end position="205"/>
    </location>
</feature>
<keyword evidence="10" id="KW-1185">Reference proteome</keyword>
<keyword evidence="7 8" id="KW-0472">Membrane</keyword>
<reference evidence="9" key="1">
    <citation type="journal article" date="2014" name="Int. J. Syst. Evol. Microbiol.">
        <title>Complete genome sequence of Corynebacterium casei LMG S-19264T (=DSM 44701T), isolated from a smear-ripened cheese.</title>
        <authorList>
            <consortium name="US DOE Joint Genome Institute (JGI-PGF)"/>
            <person name="Walter F."/>
            <person name="Albersmeier A."/>
            <person name="Kalinowski J."/>
            <person name="Ruckert C."/>
        </authorList>
    </citation>
    <scope>NUCLEOTIDE SEQUENCE</scope>
    <source>
        <strain evidence="9">CGMCC 1.15725</strain>
    </source>
</reference>
<dbReference type="AlphaFoldDB" id="A0A8J3E0S1"/>
<dbReference type="RefSeq" id="WP_189042690.1">
    <property type="nucleotide sequence ID" value="NZ_BMJQ01000002.1"/>
</dbReference>
<organism evidence="9 10">
    <name type="scientific">Aliidongia dinghuensis</name>
    <dbReference type="NCBI Taxonomy" id="1867774"/>
    <lineage>
        <taxon>Bacteria</taxon>
        <taxon>Pseudomonadati</taxon>
        <taxon>Pseudomonadota</taxon>
        <taxon>Alphaproteobacteria</taxon>
        <taxon>Rhodospirillales</taxon>
        <taxon>Dongiaceae</taxon>
        <taxon>Aliidongia</taxon>
    </lineage>
</organism>
<feature type="transmembrane region" description="Helical" evidence="8">
    <location>
        <begin position="320"/>
        <end position="337"/>
    </location>
</feature>
<dbReference type="GO" id="GO:0005886">
    <property type="term" value="C:plasma membrane"/>
    <property type="evidence" value="ECO:0007669"/>
    <property type="project" value="UniProtKB-SubCell"/>
</dbReference>
<dbReference type="GO" id="GO:0009103">
    <property type="term" value="P:lipopolysaccharide biosynthetic process"/>
    <property type="evidence" value="ECO:0007669"/>
    <property type="project" value="UniProtKB-ARBA"/>
</dbReference>
<dbReference type="EMBL" id="BMJQ01000002">
    <property type="protein sequence ID" value="GGF04570.1"/>
    <property type="molecule type" value="Genomic_DNA"/>
</dbReference>
<feature type="transmembrane region" description="Helical" evidence="8">
    <location>
        <begin position="263"/>
        <end position="282"/>
    </location>
</feature>
<dbReference type="PANTHER" id="PTHR33908:SF11">
    <property type="entry name" value="MEMBRANE PROTEIN"/>
    <property type="match status" value="1"/>
</dbReference>
<dbReference type="InterPro" id="IPR050297">
    <property type="entry name" value="LipidA_mod_glycosyltrf_83"/>
</dbReference>
<keyword evidence="3" id="KW-0328">Glycosyltransferase</keyword>
<gene>
    <name evidence="9" type="ORF">GCM10011611_07500</name>
</gene>
<evidence type="ECO:0000256" key="3">
    <source>
        <dbReference type="ARBA" id="ARBA00022676"/>
    </source>
</evidence>
<evidence type="ECO:0000256" key="8">
    <source>
        <dbReference type="SAM" id="Phobius"/>
    </source>
</evidence>